<protein>
    <recommendedName>
        <fullName evidence="2">SET domain-containing protein</fullName>
    </recommendedName>
</protein>
<keyword evidence="4" id="KW-1185">Reference proteome</keyword>
<name>A0AAW0N839_9GOBI</name>
<feature type="compositionally biased region" description="Polar residues" evidence="1">
    <location>
        <begin position="330"/>
        <end position="347"/>
    </location>
</feature>
<evidence type="ECO:0000259" key="2">
    <source>
        <dbReference type="PROSITE" id="PS50280"/>
    </source>
</evidence>
<evidence type="ECO:0000256" key="1">
    <source>
        <dbReference type="SAM" id="MobiDB-lite"/>
    </source>
</evidence>
<accession>A0AAW0N839</accession>
<dbReference type="Gene3D" id="2.170.270.10">
    <property type="entry name" value="SET domain"/>
    <property type="match status" value="1"/>
</dbReference>
<dbReference type="Proteomes" id="UP001460270">
    <property type="component" value="Unassembled WGS sequence"/>
</dbReference>
<evidence type="ECO:0000313" key="3">
    <source>
        <dbReference type="EMBL" id="KAK7893138.1"/>
    </source>
</evidence>
<dbReference type="InterPro" id="IPR001214">
    <property type="entry name" value="SET_dom"/>
</dbReference>
<comment type="caution">
    <text evidence="3">The sequence shown here is derived from an EMBL/GenBank/DDBJ whole genome shotgun (WGS) entry which is preliminary data.</text>
</comment>
<feature type="region of interest" description="Disordered" evidence="1">
    <location>
        <begin position="181"/>
        <end position="204"/>
    </location>
</feature>
<proteinExistence type="predicted"/>
<feature type="compositionally biased region" description="Acidic residues" evidence="1">
    <location>
        <begin position="320"/>
        <end position="329"/>
    </location>
</feature>
<dbReference type="PROSITE" id="PS50280">
    <property type="entry name" value="SET"/>
    <property type="match status" value="1"/>
</dbReference>
<dbReference type="InterPro" id="IPR046341">
    <property type="entry name" value="SET_dom_sf"/>
</dbReference>
<reference evidence="4" key="1">
    <citation type="submission" date="2024-04" db="EMBL/GenBank/DDBJ databases">
        <title>Salinicola lusitanus LLJ914,a marine bacterium isolated from the Okinawa Trough.</title>
        <authorList>
            <person name="Li J."/>
        </authorList>
    </citation>
    <scope>NUCLEOTIDE SEQUENCE [LARGE SCALE GENOMIC DNA]</scope>
</reference>
<feature type="domain" description="SET" evidence="2">
    <location>
        <begin position="50"/>
        <end position="160"/>
    </location>
</feature>
<dbReference type="EMBL" id="JBBPFD010000016">
    <property type="protein sequence ID" value="KAK7893138.1"/>
    <property type="molecule type" value="Genomic_DNA"/>
</dbReference>
<evidence type="ECO:0000313" key="4">
    <source>
        <dbReference type="Proteomes" id="UP001460270"/>
    </source>
</evidence>
<feature type="region of interest" description="Disordered" evidence="1">
    <location>
        <begin position="320"/>
        <end position="362"/>
    </location>
</feature>
<dbReference type="Pfam" id="PF21549">
    <property type="entry name" value="PRDM2_PR"/>
    <property type="match status" value="1"/>
</dbReference>
<organism evidence="3 4">
    <name type="scientific">Mugilogobius chulae</name>
    <name type="common">yellowstripe goby</name>
    <dbReference type="NCBI Taxonomy" id="88201"/>
    <lineage>
        <taxon>Eukaryota</taxon>
        <taxon>Metazoa</taxon>
        <taxon>Chordata</taxon>
        <taxon>Craniata</taxon>
        <taxon>Vertebrata</taxon>
        <taxon>Euteleostomi</taxon>
        <taxon>Actinopterygii</taxon>
        <taxon>Neopterygii</taxon>
        <taxon>Teleostei</taxon>
        <taxon>Neoteleostei</taxon>
        <taxon>Acanthomorphata</taxon>
        <taxon>Gobiaria</taxon>
        <taxon>Gobiiformes</taxon>
        <taxon>Gobioidei</taxon>
        <taxon>Gobiidae</taxon>
        <taxon>Gobionellinae</taxon>
        <taxon>Mugilogobius</taxon>
    </lineage>
</organism>
<gene>
    <name evidence="3" type="ORF">WMY93_022290</name>
</gene>
<dbReference type="AlphaFoldDB" id="A0AAW0N839"/>
<sequence>MSEQLLDFWFCEQCQLHFSERCPAHGPPVLVRDTPVAVGTAGRASLTPPAGLEVFSEGQVVDVRCAGPGFPLGAVFGPYEGELVTKDRSSGFFSWIIVDANNTYQSIDGSDETKANWMRFVRTSSDSGVRNLTAFQRGKQIYFRVCRPLVAGDRLRVWYSPEYIQRLHSVSREKIHRTLQTGSEVSSDFKTKEDSEDQPPAKRKKISLTFHETLEEKCKIPLHILPLNAAESCKISPQNKASNSAQDSGLCGLVLKQEPEEPSTSFCPNCVKLKRRVAELEAEIERLRGQQATPTNDQVLPLVSNRLMESLTPSQVIFDEDEQDLDSADESMSTDLVISPDDSSSKISGAGGDASDASNKSG</sequence>